<dbReference type="STRING" id="3068.D8TY86"/>
<feature type="compositionally biased region" description="Acidic residues" evidence="1">
    <location>
        <begin position="211"/>
        <end position="223"/>
    </location>
</feature>
<protein>
    <submittedName>
        <fullName evidence="2">Uncharacterized protein</fullName>
    </submittedName>
</protein>
<dbReference type="EMBL" id="GL378344">
    <property type="protein sequence ID" value="EFJ47507.1"/>
    <property type="molecule type" value="Genomic_DNA"/>
</dbReference>
<feature type="region of interest" description="Disordered" evidence="1">
    <location>
        <begin position="71"/>
        <end position="92"/>
    </location>
</feature>
<feature type="compositionally biased region" description="Gly residues" evidence="1">
    <location>
        <begin position="299"/>
        <end position="309"/>
    </location>
</feature>
<organism evidence="3">
    <name type="scientific">Volvox carteri f. nagariensis</name>
    <dbReference type="NCBI Taxonomy" id="3068"/>
    <lineage>
        <taxon>Eukaryota</taxon>
        <taxon>Viridiplantae</taxon>
        <taxon>Chlorophyta</taxon>
        <taxon>core chlorophytes</taxon>
        <taxon>Chlorophyceae</taxon>
        <taxon>CS clade</taxon>
        <taxon>Chlamydomonadales</taxon>
        <taxon>Volvocaceae</taxon>
        <taxon>Volvox</taxon>
    </lineage>
</organism>
<dbReference type="KEGG" id="vcn:VOLCADRAFT_91895"/>
<dbReference type="GO" id="GO:0005737">
    <property type="term" value="C:cytoplasm"/>
    <property type="evidence" value="ECO:0007669"/>
    <property type="project" value="TreeGrafter"/>
</dbReference>
<dbReference type="AlphaFoldDB" id="D8TY86"/>
<name>D8TY86_VOLCA</name>
<evidence type="ECO:0000313" key="2">
    <source>
        <dbReference type="EMBL" id="EFJ47507.1"/>
    </source>
</evidence>
<reference evidence="2 3" key="1">
    <citation type="journal article" date="2010" name="Science">
        <title>Genomic analysis of organismal complexity in the multicellular green alga Volvox carteri.</title>
        <authorList>
            <person name="Prochnik S.E."/>
            <person name="Umen J."/>
            <person name="Nedelcu A.M."/>
            <person name="Hallmann A."/>
            <person name="Miller S.M."/>
            <person name="Nishii I."/>
            <person name="Ferris P."/>
            <person name="Kuo A."/>
            <person name="Mitros T."/>
            <person name="Fritz-Laylin L.K."/>
            <person name="Hellsten U."/>
            <person name="Chapman J."/>
            <person name="Simakov O."/>
            <person name="Rensing S.A."/>
            <person name="Terry A."/>
            <person name="Pangilinan J."/>
            <person name="Kapitonov V."/>
            <person name="Jurka J."/>
            <person name="Salamov A."/>
            <person name="Shapiro H."/>
            <person name="Schmutz J."/>
            <person name="Grimwood J."/>
            <person name="Lindquist E."/>
            <person name="Lucas S."/>
            <person name="Grigoriev I.V."/>
            <person name="Schmitt R."/>
            <person name="Kirk D."/>
            <person name="Rokhsar D.S."/>
        </authorList>
    </citation>
    <scope>NUCLEOTIDE SEQUENCE [LARGE SCALE GENOMIC DNA]</scope>
    <source>
        <strain evidence="3">f. Nagariensis / Eve</strain>
    </source>
</reference>
<feature type="region of interest" description="Disordered" evidence="1">
    <location>
        <begin position="199"/>
        <end position="235"/>
    </location>
</feature>
<dbReference type="RefSeq" id="XP_002951331.1">
    <property type="nucleotide sequence ID" value="XM_002951285.1"/>
</dbReference>
<dbReference type="PANTHER" id="PTHR13244:SF7">
    <property type="entry name" value="ZINC FINGER MYND DOMAIN-CONTAINING PROTEIN 10"/>
    <property type="match status" value="1"/>
</dbReference>
<dbReference type="OrthoDB" id="432970at2759"/>
<feature type="region of interest" description="Disordered" evidence="1">
    <location>
        <begin position="293"/>
        <end position="316"/>
    </location>
</feature>
<dbReference type="GeneID" id="9615491"/>
<gene>
    <name evidence="2" type="ORF">VOLCADRAFT_91895</name>
</gene>
<feature type="compositionally biased region" description="Polar residues" evidence="1">
    <location>
        <begin position="71"/>
        <end position="85"/>
    </location>
</feature>
<dbReference type="InterPro" id="IPR052298">
    <property type="entry name" value="ZMYND10"/>
</dbReference>
<accession>D8TY86</accession>
<proteinExistence type="predicted"/>
<evidence type="ECO:0000256" key="1">
    <source>
        <dbReference type="SAM" id="MobiDB-lite"/>
    </source>
</evidence>
<dbReference type="InParanoid" id="D8TY86"/>
<dbReference type="Proteomes" id="UP000001058">
    <property type="component" value="Unassembled WGS sequence"/>
</dbReference>
<evidence type="ECO:0000313" key="3">
    <source>
        <dbReference type="Proteomes" id="UP000001058"/>
    </source>
</evidence>
<dbReference type="PANTHER" id="PTHR13244">
    <property type="entry name" value="ZINC FINGER MYND DOMAIN CONTAINING PROTEIN 10"/>
    <property type="match status" value="1"/>
</dbReference>
<keyword evidence="3" id="KW-1185">Reference proteome</keyword>
<sequence>MTWRGGCLEGRIPMWLCTEHEWIERLNLQAHYNAQTHSDEFVMELLVSLDKMQVCMGCLLAIILFSPSSSLDPPTHTRPNSNSKSGFRPRPAPHRCRKEFVYPLLASHLAEHVDSVTTYVLLYHEVTVADLLQVALYHSHAAKSLSEDYALELADWCYRKLTRLNAEGHKLASPGPSGHTQSQLLHRAPALWGRYEDRQDGVSSPLLPGDASDEDDFMVEDEDTGGKDAVAGPSSVSADHADGLVEQLRVVVHSVHSLDCAVGLSNVETLRAGSVNVSVQLCTTRTAVPAAAAAPVDQGNGGSDGGGDGGRTRAGSHGRRIRVLTYIPCVRHLACDAAALIPVQRLPAPPHAAASFGDHQYHHHYHRAVEKARWRLAFSFAAGVGGATLPYSADGLSTVDREELLLLQVFECQLTRTQVLWRLGQEALARQTLAECSSMARDLQDARPDLSCVLTGWLAQGPLAIAAAAKWSIVACWLPRRWFRHLAVLDFGSYLHGVLAWMYIYVYYIPRPPPPSPPAAAGVSSGAASSGAAAAAASLLEGDDAGEDGGEYDNVYGSGAGGAGGGLALVDPAEAIPLLDQVLIWLALCHQAAGDPDVCLLCVGALREAGSVPGEGPELEALEVRALAATGTHPLEELVAAEEVLASRPDAAVEVVWETLQSLWSSDPRVREAPEALWPAVAALQSRVPHDAAFALEFLQAVYDIRMTASAMEEAGKEGVEEKCQEKRDEEREATRAQLRLAAWVLLVPTPACTGSARALSISKAGHPQQQPPPTLPAPAAAAAARVMVLGGLRRASSSFRSAAAGYAPGHAATGDAATGHVGPRPTATIGLAPECLVAKHRLPAVLAEDGLDMPLCCVYLM</sequence>